<keyword evidence="5 8" id="KW-0812">Transmembrane</keyword>
<sequence length="198" mass="20924">LAIVNLWEPTMVTVAIMIVSVFISVLVGLPTGVLAARSDRFETGIRPVLDTMQTMPSFVYLVPGIMLFGLGNVGAIFATVLYALPPCIRLTNLGIRQVDPSVVEAGQSFGSSDMQLLFKIQIPMAIPTIMAGINQTVMMALAMSTIAAMVGAGGLGIEVLRAMGQLREGEAVVAGCAIVILAVIIDRISQGYVENRSN</sequence>
<gene>
    <name evidence="10" type="ORF">METZ01_LOCUS264927</name>
</gene>
<dbReference type="FunFam" id="1.10.3720.10:FF:000001">
    <property type="entry name" value="Glycine betaine ABC transporter, permease"/>
    <property type="match status" value="1"/>
</dbReference>
<dbReference type="InterPro" id="IPR000515">
    <property type="entry name" value="MetI-like"/>
</dbReference>
<dbReference type="Gene3D" id="1.10.3720.10">
    <property type="entry name" value="MetI-like"/>
    <property type="match status" value="1"/>
</dbReference>
<dbReference type="Pfam" id="PF00528">
    <property type="entry name" value="BPD_transp_1"/>
    <property type="match status" value="1"/>
</dbReference>
<dbReference type="CDD" id="cd06261">
    <property type="entry name" value="TM_PBP2"/>
    <property type="match status" value="1"/>
</dbReference>
<accession>A0A382JLM2</accession>
<proteinExistence type="predicted"/>
<dbReference type="PANTHER" id="PTHR47737:SF1">
    <property type="entry name" value="GLYCINE BETAINE_PROLINE BETAINE TRANSPORT SYSTEM PERMEASE PROTEIN PROW"/>
    <property type="match status" value="1"/>
</dbReference>
<dbReference type="PANTHER" id="PTHR47737">
    <property type="entry name" value="GLYCINE BETAINE/PROLINE BETAINE TRANSPORT SYSTEM PERMEASE PROTEIN PROW"/>
    <property type="match status" value="1"/>
</dbReference>
<name>A0A382JLM2_9ZZZZ</name>
<evidence type="ECO:0000256" key="1">
    <source>
        <dbReference type="ARBA" id="ARBA00004141"/>
    </source>
</evidence>
<evidence type="ECO:0000256" key="5">
    <source>
        <dbReference type="ARBA" id="ARBA00022692"/>
    </source>
</evidence>
<dbReference type="EMBL" id="UINC01074661">
    <property type="protein sequence ID" value="SVC12073.1"/>
    <property type="molecule type" value="Genomic_DNA"/>
</dbReference>
<evidence type="ECO:0000256" key="3">
    <source>
        <dbReference type="ARBA" id="ARBA00022448"/>
    </source>
</evidence>
<comment type="subcellular location">
    <subcellularLocation>
        <location evidence="2">Cell membrane</location>
    </subcellularLocation>
    <subcellularLocation>
        <location evidence="1">Membrane</location>
        <topology evidence="1">Multi-pass membrane protein</topology>
    </subcellularLocation>
</comment>
<evidence type="ECO:0000256" key="4">
    <source>
        <dbReference type="ARBA" id="ARBA00022475"/>
    </source>
</evidence>
<keyword evidence="6 8" id="KW-1133">Transmembrane helix</keyword>
<dbReference type="InterPro" id="IPR035906">
    <property type="entry name" value="MetI-like_sf"/>
</dbReference>
<dbReference type="AlphaFoldDB" id="A0A382JLM2"/>
<organism evidence="10">
    <name type="scientific">marine metagenome</name>
    <dbReference type="NCBI Taxonomy" id="408172"/>
    <lineage>
        <taxon>unclassified sequences</taxon>
        <taxon>metagenomes</taxon>
        <taxon>ecological metagenomes</taxon>
    </lineage>
</organism>
<evidence type="ECO:0000256" key="7">
    <source>
        <dbReference type="ARBA" id="ARBA00023136"/>
    </source>
</evidence>
<feature type="transmembrane region" description="Helical" evidence="8">
    <location>
        <begin position="172"/>
        <end position="193"/>
    </location>
</feature>
<dbReference type="GO" id="GO:0015226">
    <property type="term" value="F:carnitine transmembrane transporter activity"/>
    <property type="evidence" value="ECO:0007669"/>
    <property type="project" value="TreeGrafter"/>
</dbReference>
<feature type="transmembrane region" description="Helical" evidence="8">
    <location>
        <begin position="137"/>
        <end position="160"/>
    </location>
</feature>
<evidence type="ECO:0000313" key="10">
    <source>
        <dbReference type="EMBL" id="SVC12073.1"/>
    </source>
</evidence>
<dbReference type="GO" id="GO:0043190">
    <property type="term" value="C:ATP-binding cassette (ABC) transporter complex"/>
    <property type="evidence" value="ECO:0007669"/>
    <property type="project" value="TreeGrafter"/>
</dbReference>
<dbReference type="GO" id="GO:0031460">
    <property type="term" value="P:glycine betaine transport"/>
    <property type="evidence" value="ECO:0007669"/>
    <property type="project" value="TreeGrafter"/>
</dbReference>
<dbReference type="SUPFAM" id="SSF161098">
    <property type="entry name" value="MetI-like"/>
    <property type="match status" value="1"/>
</dbReference>
<dbReference type="GO" id="GO:0015871">
    <property type="term" value="P:choline transport"/>
    <property type="evidence" value="ECO:0007669"/>
    <property type="project" value="TreeGrafter"/>
</dbReference>
<evidence type="ECO:0000256" key="2">
    <source>
        <dbReference type="ARBA" id="ARBA00004236"/>
    </source>
</evidence>
<protein>
    <recommendedName>
        <fullName evidence="9">ABC transmembrane type-1 domain-containing protein</fullName>
    </recommendedName>
</protein>
<feature type="transmembrane region" description="Helical" evidence="8">
    <location>
        <begin position="12"/>
        <end position="36"/>
    </location>
</feature>
<feature type="domain" description="ABC transmembrane type-1" evidence="9">
    <location>
        <begin position="10"/>
        <end position="189"/>
    </location>
</feature>
<keyword evidence="7 8" id="KW-0472">Membrane</keyword>
<evidence type="ECO:0000256" key="6">
    <source>
        <dbReference type="ARBA" id="ARBA00022989"/>
    </source>
</evidence>
<evidence type="ECO:0000256" key="8">
    <source>
        <dbReference type="SAM" id="Phobius"/>
    </source>
</evidence>
<reference evidence="10" key="1">
    <citation type="submission" date="2018-05" db="EMBL/GenBank/DDBJ databases">
        <authorList>
            <person name="Lanie J.A."/>
            <person name="Ng W.-L."/>
            <person name="Kazmierczak K.M."/>
            <person name="Andrzejewski T.M."/>
            <person name="Davidsen T.M."/>
            <person name="Wayne K.J."/>
            <person name="Tettelin H."/>
            <person name="Glass J.I."/>
            <person name="Rusch D."/>
            <person name="Podicherti R."/>
            <person name="Tsui H.-C.T."/>
            <person name="Winkler M.E."/>
        </authorList>
    </citation>
    <scope>NUCLEOTIDE SEQUENCE</scope>
</reference>
<dbReference type="PROSITE" id="PS50928">
    <property type="entry name" value="ABC_TM1"/>
    <property type="match status" value="1"/>
</dbReference>
<keyword evidence="3" id="KW-0813">Transport</keyword>
<evidence type="ECO:0000259" key="9">
    <source>
        <dbReference type="PROSITE" id="PS50928"/>
    </source>
</evidence>
<feature type="transmembrane region" description="Helical" evidence="8">
    <location>
        <begin position="57"/>
        <end position="84"/>
    </location>
</feature>
<feature type="non-terminal residue" evidence="10">
    <location>
        <position position="1"/>
    </location>
</feature>
<dbReference type="GO" id="GO:0005275">
    <property type="term" value="F:amine transmembrane transporter activity"/>
    <property type="evidence" value="ECO:0007669"/>
    <property type="project" value="TreeGrafter"/>
</dbReference>
<keyword evidence="4" id="KW-1003">Cell membrane</keyword>